<protein>
    <submittedName>
        <fullName evidence="1">Uncharacterized protein</fullName>
    </submittedName>
</protein>
<comment type="caution">
    <text evidence="1">The sequence shown here is derived from an EMBL/GenBank/DDBJ whole genome shotgun (WGS) entry which is preliminary data.</text>
</comment>
<evidence type="ECO:0000313" key="1">
    <source>
        <dbReference type="EMBL" id="GBN88472.1"/>
    </source>
</evidence>
<dbReference type="EMBL" id="BGPR01022301">
    <property type="protein sequence ID" value="GBN88472.1"/>
    <property type="molecule type" value="Genomic_DNA"/>
</dbReference>
<keyword evidence="2" id="KW-1185">Reference proteome</keyword>
<reference evidence="1 2" key="1">
    <citation type="journal article" date="2019" name="Sci. Rep.">
        <title>Orb-weaving spider Araneus ventricosus genome elucidates the spidroin gene catalogue.</title>
        <authorList>
            <person name="Kono N."/>
            <person name="Nakamura H."/>
            <person name="Ohtoshi R."/>
            <person name="Moran D.A.P."/>
            <person name="Shinohara A."/>
            <person name="Yoshida Y."/>
            <person name="Fujiwara M."/>
            <person name="Mori M."/>
            <person name="Tomita M."/>
            <person name="Arakawa K."/>
        </authorList>
    </citation>
    <scope>NUCLEOTIDE SEQUENCE [LARGE SCALE GENOMIC DNA]</scope>
</reference>
<accession>A0A4Y2SJT2</accession>
<evidence type="ECO:0000313" key="2">
    <source>
        <dbReference type="Proteomes" id="UP000499080"/>
    </source>
</evidence>
<sequence>MPLSFTSDRPWERRIPQRWILRITSKSHRRVSVWQRHLRTVSLCGTCAAVSIIDTCAVSIVWHLRNVDDVMALAYSGDCGTCSRSGVVAVAYSGDCVALVYSGKCVPSLTINQ</sequence>
<proteinExistence type="predicted"/>
<gene>
    <name evidence="1" type="ORF">AVEN_205956_1</name>
</gene>
<dbReference type="AlphaFoldDB" id="A0A4Y2SJT2"/>
<dbReference type="Proteomes" id="UP000499080">
    <property type="component" value="Unassembled WGS sequence"/>
</dbReference>
<name>A0A4Y2SJT2_ARAVE</name>
<organism evidence="1 2">
    <name type="scientific">Araneus ventricosus</name>
    <name type="common">Orbweaver spider</name>
    <name type="synonym">Epeira ventricosa</name>
    <dbReference type="NCBI Taxonomy" id="182803"/>
    <lineage>
        <taxon>Eukaryota</taxon>
        <taxon>Metazoa</taxon>
        <taxon>Ecdysozoa</taxon>
        <taxon>Arthropoda</taxon>
        <taxon>Chelicerata</taxon>
        <taxon>Arachnida</taxon>
        <taxon>Araneae</taxon>
        <taxon>Araneomorphae</taxon>
        <taxon>Entelegynae</taxon>
        <taxon>Araneoidea</taxon>
        <taxon>Araneidae</taxon>
        <taxon>Araneus</taxon>
    </lineage>
</organism>